<feature type="region of interest" description="Disordered" evidence="1">
    <location>
        <begin position="43"/>
        <end position="67"/>
    </location>
</feature>
<name>A0A0K8PPT1_STRAJ</name>
<dbReference type="GO" id="GO:0051213">
    <property type="term" value="F:dioxygenase activity"/>
    <property type="evidence" value="ECO:0007669"/>
    <property type="project" value="UniProtKB-KW"/>
</dbReference>
<reference evidence="2" key="1">
    <citation type="journal article" date="2015" name="Genome Announc.">
        <title>Draft Genome Sequence of Thiostrepton-Producing Streptomyces azureus ATCC 14921.</title>
        <authorList>
            <person name="Sakihara K."/>
            <person name="Maeda J."/>
            <person name="Tashiro K."/>
            <person name="Fujino Y."/>
            <person name="Kuhara S."/>
            <person name="Ohshima T."/>
            <person name="Ogata S."/>
            <person name="Doi K."/>
        </authorList>
    </citation>
    <scope>NUCLEOTIDE SEQUENCE [LARGE SCALE GENOMIC DNA]</scope>
    <source>
        <strain evidence="2">ATCC14921</strain>
    </source>
</reference>
<keyword evidence="2" id="KW-0560">Oxidoreductase</keyword>
<keyword evidence="2" id="KW-0223">Dioxygenase</keyword>
<organism evidence="2 3">
    <name type="scientific">Streptomyces azureus</name>
    <dbReference type="NCBI Taxonomy" id="146537"/>
    <lineage>
        <taxon>Bacteria</taxon>
        <taxon>Bacillati</taxon>
        <taxon>Actinomycetota</taxon>
        <taxon>Actinomycetes</taxon>
        <taxon>Kitasatosporales</taxon>
        <taxon>Streptomycetaceae</taxon>
        <taxon>Streptomyces</taxon>
    </lineage>
</organism>
<proteinExistence type="predicted"/>
<evidence type="ECO:0000313" key="2">
    <source>
        <dbReference type="EMBL" id="GAP49768.1"/>
    </source>
</evidence>
<dbReference type="PATRIC" id="fig|146537.3.peg.4872"/>
<evidence type="ECO:0000313" key="3">
    <source>
        <dbReference type="Proteomes" id="UP000053859"/>
    </source>
</evidence>
<gene>
    <name evidence="2" type="ORF">SAZU_4630</name>
</gene>
<evidence type="ECO:0000256" key="1">
    <source>
        <dbReference type="SAM" id="MobiDB-lite"/>
    </source>
</evidence>
<dbReference type="EMBL" id="DF968312">
    <property type="protein sequence ID" value="GAP49768.1"/>
    <property type="molecule type" value="Genomic_DNA"/>
</dbReference>
<dbReference type="Proteomes" id="UP000053859">
    <property type="component" value="Unassembled WGS sequence"/>
</dbReference>
<feature type="compositionally biased region" description="Basic and acidic residues" evidence="1">
    <location>
        <begin position="56"/>
        <end position="67"/>
    </location>
</feature>
<dbReference type="AlphaFoldDB" id="A0A0K8PPT1"/>
<sequence length="67" mass="7241">MRPGRGRGRSLSVWQSPEAKPTLAAAMGRPRVRNAEFRPVVRAGFDAQKNGPVRGGETDRPEGGFPP</sequence>
<accession>A0A0K8PPT1</accession>
<keyword evidence="3" id="KW-1185">Reference proteome</keyword>
<protein>
    <submittedName>
        <fullName evidence="2">Tryptophan 2,3-dioxygenase</fullName>
    </submittedName>
</protein>